<dbReference type="GeneID" id="26794650"/>
<sequence length="125" mass="14312">MIKRMHVIVIPTINIHDVRRVVQREHFDFQPAAVRREHESAQPVLVVTARDFHDVGVLLDKAGTLIKPVVYLVDGKNAAFKYDQRSRELESLGYLMQNPTWKSEPSDGWSVLTVQGNDFKIFGVQ</sequence>
<dbReference type="EMBL" id="LN878149">
    <property type="protein sequence ID" value="CUH74585.1"/>
    <property type="molecule type" value="Genomic_DNA"/>
</dbReference>
<evidence type="ECO:0000313" key="2">
    <source>
        <dbReference type="Proteomes" id="UP000203587"/>
    </source>
</evidence>
<keyword evidence="2" id="KW-1185">Reference proteome</keyword>
<protein>
    <submittedName>
        <fullName evidence="1">Uncharacterized protein</fullName>
    </submittedName>
</protein>
<name>A0A0K8IY04_9CAUD</name>
<accession>A0A0K8IY04</accession>
<dbReference type="Proteomes" id="UP000203587">
    <property type="component" value="Segment"/>
</dbReference>
<evidence type="ECO:0000313" key="1">
    <source>
        <dbReference type="EMBL" id="CUH74585.1"/>
    </source>
</evidence>
<gene>
    <name evidence="1" type="primary">gp10</name>
</gene>
<dbReference type="OrthoDB" id="39570at10239"/>
<dbReference type="KEGG" id="vg:26794650"/>
<dbReference type="RefSeq" id="YP_009223384.1">
    <property type="nucleotide sequence ID" value="NC_029070.1"/>
</dbReference>
<organism evidence="1 2">
    <name type="scientific">Cronobacter phage Dev-CD-23823</name>
    <dbReference type="NCBI Taxonomy" id="1712539"/>
    <lineage>
        <taxon>Viruses</taxon>
        <taxon>Duplodnaviria</taxon>
        <taxon>Heunggongvirae</taxon>
        <taxon>Uroviricota</taxon>
        <taxon>Caudoviricetes</taxon>
        <taxon>Autographivirales</taxon>
        <taxon>Autonotataviridae</taxon>
        <taxon>Melnykvirinae</taxon>
        <taxon>Cronosvirus</taxon>
        <taxon>Cronosvirus DevCD23823</taxon>
    </lineage>
</organism>
<reference evidence="2" key="1">
    <citation type="submission" date="2015-08" db="EMBL/GenBank/DDBJ databases">
        <title>Cronobacter phage Dev-CD-23823.</title>
        <authorList>
            <person name="Kajsik M."/>
            <person name="Drahovska H."/>
        </authorList>
    </citation>
    <scope>NUCLEOTIDE SEQUENCE [LARGE SCALE GENOMIC DNA]</scope>
</reference>
<proteinExistence type="predicted"/>